<sequence length="134" mass="15373">MHRWLRIASRSSPCSMRRPHTRDAHPYSLDSYPDTLVSVFPLLGLARAHQFGRISISPTDAFPHTLNPHPYTLESYLSTPDLCSRFCLDPLNTYNPDPDWRPAPKYRTFRGLLLMEVIVVLLESPTRDVRSAPL</sequence>
<dbReference type="AlphaFoldDB" id="A0A4Q9MZJ0"/>
<name>A0A4Q9MZJ0_9APHY</name>
<proteinExistence type="predicted"/>
<evidence type="ECO:0000313" key="1">
    <source>
        <dbReference type="EMBL" id="TBU31776.1"/>
    </source>
</evidence>
<feature type="non-terminal residue" evidence="1">
    <location>
        <position position="134"/>
    </location>
</feature>
<dbReference type="EMBL" id="ML143397">
    <property type="protein sequence ID" value="TBU31776.1"/>
    <property type="molecule type" value="Genomic_DNA"/>
</dbReference>
<protein>
    <submittedName>
        <fullName evidence="1">Uncharacterized protein</fullName>
    </submittedName>
</protein>
<dbReference type="Proteomes" id="UP000292957">
    <property type="component" value="Unassembled WGS sequence"/>
</dbReference>
<gene>
    <name evidence="1" type="ORF">BD311DRAFT_751572</name>
</gene>
<organism evidence="1">
    <name type="scientific">Dichomitus squalens</name>
    <dbReference type="NCBI Taxonomy" id="114155"/>
    <lineage>
        <taxon>Eukaryota</taxon>
        <taxon>Fungi</taxon>
        <taxon>Dikarya</taxon>
        <taxon>Basidiomycota</taxon>
        <taxon>Agaricomycotina</taxon>
        <taxon>Agaricomycetes</taxon>
        <taxon>Polyporales</taxon>
        <taxon>Polyporaceae</taxon>
        <taxon>Dichomitus</taxon>
    </lineage>
</organism>
<reference evidence="1" key="1">
    <citation type="submission" date="2019-01" db="EMBL/GenBank/DDBJ databases">
        <title>Draft genome sequences of three monokaryotic isolates of the white-rot basidiomycete fungus Dichomitus squalens.</title>
        <authorList>
            <consortium name="DOE Joint Genome Institute"/>
            <person name="Lopez S.C."/>
            <person name="Andreopoulos B."/>
            <person name="Pangilinan J."/>
            <person name="Lipzen A."/>
            <person name="Riley R."/>
            <person name="Ahrendt S."/>
            <person name="Ng V."/>
            <person name="Barry K."/>
            <person name="Daum C."/>
            <person name="Grigoriev I.V."/>
            <person name="Hilden K.S."/>
            <person name="Makela M.R."/>
            <person name="de Vries R.P."/>
        </authorList>
    </citation>
    <scope>NUCLEOTIDE SEQUENCE [LARGE SCALE GENOMIC DNA]</scope>
    <source>
        <strain evidence="1">OM18370.1</strain>
    </source>
</reference>
<accession>A0A4Q9MZJ0</accession>